<comment type="caution">
    <text evidence="2">The sequence shown here is derived from an EMBL/GenBank/DDBJ whole genome shotgun (WGS) entry which is preliminary data.</text>
</comment>
<proteinExistence type="predicted"/>
<evidence type="ECO:0000256" key="1">
    <source>
        <dbReference type="SAM" id="MobiDB-lite"/>
    </source>
</evidence>
<keyword evidence="3" id="KW-1185">Reference proteome</keyword>
<name>A0AAU9IXG0_9CILI</name>
<dbReference type="Proteomes" id="UP001162131">
    <property type="component" value="Unassembled WGS sequence"/>
</dbReference>
<accession>A0AAU9IXG0</accession>
<feature type="compositionally biased region" description="Basic and acidic residues" evidence="1">
    <location>
        <begin position="36"/>
        <end position="57"/>
    </location>
</feature>
<feature type="compositionally biased region" description="Polar residues" evidence="1">
    <location>
        <begin position="81"/>
        <end position="92"/>
    </location>
</feature>
<protein>
    <submittedName>
        <fullName evidence="2">Uncharacterized protein</fullName>
    </submittedName>
</protein>
<feature type="region of interest" description="Disordered" evidence="1">
    <location>
        <begin position="1"/>
        <end position="57"/>
    </location>
</feature>
<sequence length="255" mass="29438">MIKKSIWETPSNWKSRRESTGFVSHIVTRRNPKPYSESDSHNLAKTQKRESSRSYSRKDKVKELLKILQFIEKHYSTNKNLESAQETSYSTRDSQKESPRMHTENIFEAERLPLIRHGYGGIIGFENDLKARLCQNKRNSINGNFNNNEKAYEILVDRNSGAKKSFRTSKYILLPKSGTDSTIPEQGNKRQIEQNAWVSVEAPKVSIRKVNKLNKSFDVEDLASIDSPTRKNRRKNNEKSIEDEGFALIGWEVGD</sequence>
<dbReference type="EMBL" id="CAJZBQ010000018">
    <property type="protein sequence ID" value="CAG9317830.1"/>
    <property type="molecule type" value="Genomic_DNA"/>
</dbReference>
<evidence type="ECO:0000313" key="2">
    <source>
        <dbReference type="EMBL" id="CAG9317830.1"/>
    </source>
</evidence>
<feature type="region of interest" description="Disordered" evidence="1">
    <location>
        <begin position="81"/>
        <end position="101"/>
    </location>
</feature>
<gene>
    <name evidence="2" type="ORF">BSTOLATCC_MIC19071</name>
</gene>
<evidence type="ECO:0000313" key="3">
    <source>
        <dbReference type="Proteomes" id="UP001162131"/>
    </source>
</evidence>
<dbReference type="AlphaFoldDB" id="A0AAU9IXG0"/>
<reference evidence="2" key="1">
    <citation type="submission" date="2021-09" db="EMBL/GenBank/DDBJ databases">
        <authorList>
            <consortium name="AG Swart"/>
            <person name="Singh M."/>
            <person name="Singh A."/>
            <person name="Seah K."/>
            <person name="Emmerich C."/>
        </authorList>
    </citation>
    <scope>NUCLEOTIDE SEQUENCE</scope>
    <source>
        <strain evidence="2">ATCC30299</strain>
    </source>
</reference>
<organism evidence="2 3">
    <name type="scientific">Blepharisma stoltei</name>
    <dbReference type="NCBI Taxonomy" id="1481888"/>
    <lineage>
        <taxon>Eukaryota</taxon>
        <taxon>Sar</taxon>
        <taxon>Alveolata</taxon>
        <taxon>Ciliophora</taxon>
        <taxon>Postciliodesmatophora</taxon>
        <taxon>Heterotrichea</taxon>
        <taxon>Heterotrichida</taxon>
        <taxon>Blepharismidae</taxon>
        <taxon>Blepharisma</taxon>
    </lineage>
</organism>